<dbReference type="Gene3D" id="1.20.1250.20">
    <property type="entry name" value="MFS general substrate transporter like domains"/>
    <property type="match status" value="2"/>
</dbReference>
<dbReference type="SUPFAM" id="SSF103473">
    <property type="entry name" value="MFS general substrate transporter"/>
    <property type="match status" value="3"/>
</dbReference>
<evidence type="ECO:0000256" key="5">
    <source>
        <dbReference type="ARBA" id="ARBA00022989"/>
    </source>
</evidence>
<reference evidence="11" key="1">
    <citation type="submission" date="2019-08" db="EMBL/GenBank/DDBJ databases">
        <title>The improved chromosome-level genome for the pearl oyster Pinctada fucata martensii using PacBio sequencing and Hi-C.</title>
        <authorList>
            <person name="Zheng Z."/>
        </authorList>
    </citation>
    <scope>NUCLEOTIDE SEQUENCE</scope>
    <source>
        <strain evidence="11">ZZ-2019</strain>
        <tissue evidence="11">Adductor muscle</tissue>
    </source>
</reference>
<dbReference type="GO" id="GO:0015347">
    <property type="term" value="F:sodium-independent organic anion transmembrane transporter activity"/>
    <property type="evidence" value="ECO:0007669"/>
    <property type="project" value="TreeGrafter"/>
</dbReference>
<feature type="compositionally biased region" description="Basic and acidic residues" evidence="9">
    <location>
        <begin position="549"/>
        <end position="566"/>
    </location>
</feature>
<dbReference type="InterPro" id="IPR036259">
    <property type="entry name" value="MFS_trans_sf"/>
</dbReference>
<dbReference type="GO" id="GO:0016323">
    <property type="term" value="C:basolateral plasma membrane"/>
    <property type="evidence" value="ECO:0007669"/>
    <property type="project" value="TreeGrafter"/>
</dbReference>
<keyword evidence="4 8" id="KW-0812">Transmembrane</keyword>
<dbReference type="GO" id="GO:0043252">
    <property type="term" value="P:sodium-independent organic anion transport"/>
    <property type="evidence" value="ECO:0007669"/>
    <property type="project" value="TreeGrafter"/>
</dbReference>
<evidence type="ECO:0000256" key="9">
    <source>
        <dbReference type="SAM" id="MobiDB-lite"/>
    </source>
</evidence>
<evidence type="ECO:0000256" key="2">
    <source>
        <dbReference type="ARBA" id="ARBA00009657"/>
    </source>
</evidence>
<dbReference type="GO" id="GO:0006811">
    <property type="term" value="P:monoatomic ion transport"/>
    <property type="evidence" value="ECO:0007669"/>
    <property type="project" value="UniProtKB-KW"/>
</dbReference>
<keyword evidence="5 8" id="KW-1133">Transmembrane helix</keyword>
<feature type="domain" description="Kazal-like" evidence="10">
    <location>
        <begin position="355"/>
        <end position="406"/>
    </location>
</feature>
<feature type="transmembrane region" description="Helical" evidence="8">
    <location>
        <begin position="307"/>
        <end position="328"/>
    </location>
</feature>
<dbReference type="Gene3D" id="3.30.60.30">
    <property type="match status" value="1"/>
</dbReference>
<comment type="similarity">
    <text evidence="2 8">Belongs to the organo anion transporter (TC 2.A.60) family.</text>
</comment>
<evidence type="ECO:0000259" key="10">
    <source>
        <dbReference type="PROSITE" id="PS51465"/>
    </source>
</evidence>
<dbReference type="EMBL" id="VSWD01000011">
    <property type="protein sequence ID" value="KAK3087976.1"/>
    <property type="molecule type" value="Genomic_DNA"/>
</dbReference>
<feature type="transmembrane region" description="Helical" evidence="8">
    <location>
        <begin position="140"/>
        <end position="160"/>
    </location>
</feature>
<keyword evidence="8" id="KW-0813">Transport</keyword>
<dbReference type="PANTHER" id="PTHR11388:SF142">
    <property type="entry name" value="SOLUTE CARRIER ORGANIC ANION TRANSPORTER FAMILY MEMBER 5A1"/>
    <property type="match status" value="1"/>
</dbReference>
<accession>A0AA88XMA9</accession>
<proteinExistence type="inferred from homology"/>
<dbReference type="CDD" id="cd17336">
    <property type="entry name" value="MFS_SLCO_OATP"/>
    <property type="match status" value="1"/>
</dbReference>
<dbReference type="SUPFAM" id="SSF100895">
    <property type="entry name" value="Kazal-type serine protease inhibitors"/>
    <property type="match status" value="1"/>
</dbReference>
<dbReference type="Pfam" id="PF07648">
    <property type="entry name" value="Kazal_2"/>
    <property type="match status" value="1"/>
</dbReference>
<feature type="transmembrane region" description="Helical" evidence="8">
    <location>
        <begin position="237"/>
        <end position="256"/>
    </location>
</feature>
<organism evidence="11 12">
    <name type="scientific">Pinctada imbricata</name>
    <name type="common">Atlantic pearl-oyster</name>
    <name type="synonym">Pinctada martensii</name>
    <dbReference type="NCBI Taxonomy" id="66713"/>
    <lineage>
        <taxon>Eukaryota</taxon>
        <taxon>Metazoa</taxon>
        <taxon>Spiralia</taxon>
        <taxon>Lophotrochozoa</taxon>
        <taxon>Mollusca</taxon>
        <taxon>Bivalvia</taxon>
        <taxon>Autobranchia</taxon>
        <taxon>Pteriomorphia</taxon>
        <taxon>Pterioida</taxon>
        <taxon>Pterioidea</taxon>
        <taxon>Pteriidae</taxon>
        <taxon>Pinctada</taxon>
    </lineage>
</organism>
<keyword evidence="8" id="KW-0406">Ion transport</keyword>
<keyword evidence="6 8" id="KW-0472">Membrane</keyword>
<dbReference type="AlphaFoldDB" id="A0AA88XMA9"/>
<evidence type="ECO:0000313" key="11">
    <source>
        <dbReference type="EMBL" id="KAK3087976.1"/>
    </source>
</evidence>
<evidence type="ECO:0000313" key="12">
    <source>
        <dbReference type="Proteomes" id="UP001186944"/>
    </source>
</evidence>
<evidence type="ECO:0000256" key="7">
    <source>
        <dbReference type="ARBA" id="ARBA00023157"/>
    </source>
</evidence>
<comment type="caution">
    <text evidence="11">The sequence shown here is derived from an EMBL/GenBank/DDBJ whole genome shotgun (WGS) entry which is preliminary data.</text>
</comment>
<feature type="transmembrane region" description="Helical" evidence="8">
    <location>
        <begin position="518"/>
        <end position="535"/>
    </location>
</feature>
<comment type="subcellular location">
    <subcellularLocation>
        <location evidence="1 8">Cell membrane</location>
        <topology evidence="1 8">Multi-pass membrane protein</topology>
    </subcellularLocation>
</comment>
<feature type="transmembrane region" description="Helical" evidence="8">
    <location>
        <begin position="52"/>
        <end position="70"/>
    </location>
</feature>
<dbReference type="InterPro" id="IPR036058">
    <property type="entry name" value="Kazal_dom_sf"/>
</dbReference>
<evidence type="ECO:0000256" key="3">
    <source>
        <dbReference type="ARBA" id="ARBA00022475"/>
    </source>
</evidence>
<dbReference type="InterPro" id="IPR004156">
    <property type="entry name" value="OATP"/>
</dbReference>
<evidence type="ECO:0000256" key="6">
    <source>
        <dbReference type="ARBA" id="ARBA00023136"/>
    </source>
</evidence>
<dbReference type="Proteomes" id="UP001186944">
    <property type="component" value="Unassembled WGS sequence"/>
</dbReference>
<keyword evidence="7" id="KW-1015">Disulfide bond</keyword>
<feature type="transmembrane region" description="Helical" evidence="8">
    <location>
        <begin position="423"/>
        <end position="449"/>
    </location>
</feature>
<dbReference type="PROSITE" id="PS51465">
    <property type="entry name" value="KAZAL_2"/>
    <property type="match status" value="1"/>
</dbReference>
<feature type="transmembrane region" description="Helical" evidence="8">
    <location>
        <begin position="21"/>
        <end position="40"/>
    </location>
</feature>
<feature type="transmembrane region" description="Helical" evidence="8">
    <location>
        <begin position="172"/>
        <end position="197"/>
    </location>
</feature>
<comment type="caution">
    <text evidence="8">Lacks conserved residue(s) required for the propagation of feature annotation.</text>
</comment>
<keyword evidence="3" id="KW-1003">Cell membrane</keyword>
<feature type="region of interest" description="Disordered" evidence="9">
    <location>
        <begin position="542"/>
        <end position="575"/>
    </location>
</feature>
<protein>
    <recommendedName>
        <fullName evidence="8">Solute carrier organic anion transporter family member</fullName>
    </recommendedName>
</protein>
<dbReference type="Pfam" id="PF03137">
    <property type="entry name" value="OATP"/>
    <property type="match status" value="1"/>
</dbReference>
<dbReference type="PANTHER" id="PTHR11388">
    <property type="entry name" value="ORGANIC ANION TRANSPORTER"/>
    <property type="match status" value="1"/>
</dbReference>
<evidence type="ECO:0000256" key="4">
    <source>
        <dbReference type="ARBA" id="ARBA00022692"/>
    </source>
</evidence>
<gene>
    <name evidence="11" type="ORF">FSP39_013011</name>
</gene>
<dbReference type="NCBIfam" id="TIGR00805">
    <property type="entry name" value="oat"/>
    <property type="match status" value="1"/>
</dbReference>
<feature type="transmembrane region" description="Helical" evidence="8">
    <location>
        <begin position="276"/>
        <end position="300"/>
    </location>
</feature>
<dbReference type="InterPro" id="IPR002350">
    <property type="entry name" value="Kazal_dom"/>
</dbReference>
<name>A0AA88XMA9_PINIB</name>
<evidence type="ECO:0000256" key="8">
    <source>
        <dbReference type="RuleBase" id="RU362056"/>
    </source>
</evidence>
<sequence length="575" mass="63158">MASQVTTLEKYFGFSSAQSGFLLSCNDIGYLLTTLIASFFARKVHIPRSLSISTIFYGISGIACSLAFFLSPEYISARTKDSTADDERQYFSKNISNLENISPVLGGKAQLCHELSYTEDQNNDPCAAISKIAIISGISILGPVLGFGLGGVFSSIYVTLEEVNLTIRDPRWIGAWWLGFIVFGVSAVVFSLPLCCFPRRLKPKRKEKPKKIIVESKLKGSSKEFFGSLKRLFKNPLYILHVLAVCFALFLVSSILTFTPKYLETQFGLPTIFANFLFGGVTVASAGLGTILGGGIVTFFKLSPFACIKLILTVNSLIILAPITGFFLGCSTPQIVGFPRSTDNEYSVLAMSVTDNHTLGCIGECHCDDKDYFPVCGSDGRTYFSPCHAGCLNSEGRIYTNCSCIGTNGTAIPGQCETTCTMLWPYMMMSLFGGFVSTLSVIPGIIFTLRAVEDRDKAMAVGLSSFLQTLIGWMPGPVIGGRIIDSCCLFWRSSCHGDGACAFYSNEDYRFKRHIVDAVLRVVIVVIYVIVTILSKRKDNWSTEDTENEHDNSEEEVKKSFLEKHNGMKMTKQSV</sequence>
<evidence type="ECO:0000256" key="1">
    <source>
        <dbReference type="ARBA" id="ARBA00004651"/>
    </source>
</evidence>
<keyword evidence="12" id="KW-1185">Reference proteome</keyword>